<dbReference type="EMBL" id="CAJNNV010027766">
    <property type="protein sequence ID" value="CAE8621532.1"/>
    <property type="molecule type" value="Genomic_DNA"/>
</dbReference>
<keyword evidence="4" id="KW-1185">Reference proteome</keyword>
<dbReference type="Proteomes" id="UP000654075">
    <property type="component" value="Unassembled WGS sequence"/>
</dbReference>
<gene>
    <name evidence="3" type="ORF">PGLA1383_LOCUS39049</name>
</gene>
<dbReference type="InterPro" id="IPR006016">
    <property type="entry name" value="UspA"/>
</dbReference>
<protein>
    <recommendedName>
        <fullName evidence="2">UspA domain-containing protein</fullName>
    </recommendedName>
</protein>
<dbReference type="OrthoDB" id="415593at2759"/>
<reference evidence="3" key="1">
    <citation type="submission" date="2021-02" db="EMBL/GenBank/DDBJ databases">
        <authorList>
            <person name="Dougan E. K."/>
            <person name="Rhodes N."/>
            <person name="Thang M."/>
            <person name="Chan C."/>
        </authorList>
    </citation>
    <scope>NUCLEOTIDE SEQUENCE</scope>
</reference>
<evidence type="ECO:0000313" key="4">
    <source>
        <dbReference type="Proteomes" id="UP000654075"/>
    </source>
</evidence>
<dbReference type="Gene3D" id="3.40.50.620">
    <property type="entry name" value="HUPs"/>
    <property type="match status" value="2"/>
</dbReference>
<accession>A0A813G8X5</accession>
<dbReference type="AlphaFoldDB" id="A0A813G8X5"/>
<evidence type="ECO:0000259" key="2">
    <source>
        <dbReference type="Pfam" id="PF00582"/>
    </source>
</evidence>
<evidence type="ECO:0000256" key="1">
    <source>
        <dbReference type="SAM" id="MobiDB-lite"/>
    </source>
</evidence>
<dbReference type="CDD" id="cd00293">
    <property type="entry name" value="USP-like"/>
    <property type="match status" value="1"/>
</dbReference>
<comment type="caution">
    <text evidence="3">The sequence shown here is derived from an EMBL/GenBank/DDBJ whole genome shotgun (WGS) entry which is preliminary data.</text>
</comment>
<dbReference type="OMA" id="ICMETER"/>
<evidence type="ECO:0000313" key="3">
    <source>
        <dbReference type="EMBL" id="CAE8621532.1"/>
    </source>
</evidence>
<dbReference type="SUPFAM" id="SSF52402">
    <property type="entry name" value="Adenine nucleotide alpha hydrolases-like"/>
    <property type="match status" value="2"/>
</dbReference>
<dbReference type="Pfam" id="PF00582">
    <property type="entry name" value="Usp"/>
    <property type="match status" value="1"/>
</dbReference>
<feature type="compositionally biased region" description="Polar residues" evidence="1">
    <location>
        <begin position="1"/>
        <end position="10"/>
    </location>
</feature>
<organism evidence="3 4">
    <name type="scientific">Polarella glacialis</name>
    <name type="common">Dinoflagellate</name>
    <dbReference type="NCBI Taxonomy" id="89957"/>
    <lineage>
        <taxon>Eukaryota</taxon>
        <taxon>Sar</taxon>
        <taxon>Alveolata</taxon>
        <taxon>Dinophyceae</taxon>
        <taxon>Suessiales</taxon>
        <taxon>Suessiaceae</taxon>
        <taxon>Polarella</taxon>
    </lineage>
</organism>
<feature type="region of interest" description="Disordered" evidence="1">
    <location>
        <begin position="1"/>
        <end position="23"/>
    </location>
</feature>
<feature type="domain" description="UspA" evidence="2">
    <location>
        <begin position="48"/>
        <end position="180"/>
    </location>
</feature>
<sequence length="354" mass="39849">MSDFAQQRPMSKSGWRPEDQSRAGKPFTPIAGWIDVALCQALLAAPLKLLVAIDGCAESTAAFDFLVGDMLLRERDTTIEVLHIFDDGKVNLRREHTKDAIKAYVENKLMSSVSSKRYRMTWKQKTAQVGDMICKHIGDVDASFVCMGFFGRKGKKDLHMLTSNLFEVLRHGRCSAIIFKDEDASMMPRDCPTKFVVSVSLNKAATKAFLDALHLSKPGDEIHVVYVRGYLEDEDSDYTAELRAKYCGFFEGLQETSTGVLHKFHDRQTEFHMIPKQSRETVPQAVVRYADSIEADFLVVGTNAMRVEKGKGPVGSISLQICMETERNVVVANWIDLDPRVYEKHIRRPSNAFG</sequence>
<dbReference type="InterPro" id="IPR014729">
    <property type="entry name" value="Rossmann-like_a/b/a_fold"/>
</dbReference>
<proteinExistence type="predicted"/>
<name>A0A813G8X5_POLGL</name>